<feature type="domain" description="SGNH hydrolase-type esterase" evidence="1">
    <location>
        <begin position="82"/>
        <end position="298"/>
    </location>
</feature>
<dbReference type="Pfam" id="PF13472">
    <property type="entry name" value="Lipase_GDSL_2"/>
    <property type="match status" value="1"/>
</dbReference>
<proteinExistence type="predicted"/>
<dbReference type="RefSeq" id="WP_268612903.1">
    <property type="nucleotide sequence ID" value="NZ_CP113797.1"/>
</dbReference>
<dbReference type="SUPFAM" id="SSF52266">
    <property type="entry name" value="SGNH hydrolase"/>
    <property type="match status" value="1"/>
</dbReference>
<dbReference type="InterPro" id="IPR036514">
    <property type="entry name" value="SGNH_hydro_sf"/>
</dbReference>
<evidence type="ECO:0000313" key="3">
    <source>
        <dbReference type="Proteomes" id="UP001163152"/>
    </source>
</evidence>
<organism evidence="2 3">
    <name type="scientific">Thermocoleostomius sinensis A174</name>
    <dbReference type="NCBI Taxonomy" id="2016057"/>
    <lineage>
        <taxon>Bacteria</taxon>
        <taxon>Bacillati</taxon>
        <taxon>Cyanobacteriota</taxon>
        <taxon>Cyanophyceae</taxon>
        <taxon>Oculatellales</taxon>
        <taxon>Oculatellaceae</taxon>
        <taxon>Thermocoleostomius</taxon>
    </lineage>
</organism>
<evidence type="ECO:0000313" key="2">
    <source>
        <dbReference type="EMBL" id="WAL62563.1"/>
    </source>
</evidence>
<keyword evidence="3" id="KW-1185">Reference proteome</keyword>
<dbReference type="AlphaFoldDB" id="A0A9E8ZG79"/>
<name>A0A9E8ZG79_9CYAN</name>
<dbReference type="Gene3D" id="3.40.50.1110">
    <property type="entry name" value="SGNH hydrolase"/>
    <property type="match status" value="1"/>
</dbReference>
<dbReference type="CDD" id="cd00229">
    <property type="entry name" value="SGNH_hydrolase"/>
    <property type="match status" value="1"/>
</dbReference>
<keyword evidence="2" id="KW-0378">Hydrolase</keyword>
<dbReference type="Proteomes" id="UP001163152">
    <property type="component" value="Chromosome"/>
</dbReference>
<accession>A0A9E8ZG79</accession>
<dbReference type="InterPro" id="IPR013830">
    <property type="entry name" value="SGNH_hydro"/>
</dbReference>
<dbReference type="EMBL" id="CP113797">
    <property type="protein sequence ID" value="WAL62563.1"/>
    <property type="molecule type" value="Genomic_DNA"/>
</dbReference>
<dbReference type="KEGG" id="tsin:OXH18_11390"/>
<sequence length="319" mass="35542">MKVAFLILVGIVGLLSIVEVGLRSGFGFGQPLLYLPDAHMGYLLAPNQRTRRFGNRIEINQYSMRGAAITATRPPQTLRVLLIGDSIVNGGWWTDQNQTLSALLQQYLYTQPTGYQHVEILNASANSWGPRNELAYLQHFGGFEAQVIVLLINTDDLFATTPTSVQVGRDRNYPNRKPPLALIEVIHRYLTKPQPIPELEAVQREGGDRVGANLAAIEAIQTIAAQSNAQFLLGITPLLREVGGSGPRDYEKTARQRLTHFTQQQQIPFIDFLPMFNAAANPNSFYRDSIHLNSIGNQQVVEQIGKKIQASFASRNHRK</sequence>
<gene>
    <name evidence="2" type="ORF">OXH18_11390</name>
</gene>
<evidence type="ECO:0000259" key="1">
    <source>
        <dbReference type="Pfam" id="PF13472"/>
    </source>
</evidence>
<reference evidence="2" key="1">
    <citation type="submission" date="2022-12" db="EMBL/GenBank/DDBJ databases">
        <title>Polyphasic identification of a Novel Hot-Spring Cyanobacterium Ocullathermofonsia sinensis gen nov. sp. nov. and Genomic Insights on its Adaptations to the Thermal Habitat.</title>
        <authorList>
            <person name="Daroch M."/>
            <person name="Tang J."/>
            <person name="Jiang Y."/>
        </authorList>
    </citation>
    <scope>NUCLEOTIDE SEQUENCE</scope>
    <source>
        <strain evidence="2">PKUAC-SCTA174</strain>
    </source>
</reference>
<dbReference type="GO" id="GO:0016787">
    <property type="term" value="F:hydrolase activity"/>
    <property type="evidence" value="ECO:0007669"/>
    <property type="project" value="UniProtKB-KW"/>
</dbReference>
<protein>
    <submittedName>
        <fullName evidence="2">SGNH/GDSL hydrolase family protein</fullName>
    </submittedName>
</protein>